<dbReference type="SUPFAM" id="SSF51230">
    <property type="entry name" value="Single hybrid motif"/>
    <property type="match status" value="1"/>
</dbReference>
<dbReference type="SMART" id="SM00878">
    <property type="entry name" value="Biotin_carb_C"/>
    <property type="match status" value="1"/>
</dbReference>
<proteinExistence type="predicted"/>
<evidence type="ECO:0000256" key="3">
    <source>
        <dbReference type="ARBA" id="ARBA00022741"/>
    </source>
</evidence>
<feature type="domain" description="Biotin carboxylation" evidence="9">
    <location>
        <begin position="10"/>
        <end position="477"/>
    </location>
</feature>
<dbReference type="Pfam" id="PF00364">
    <property type="entry name" value="Biotin_lipoyl"/>
    <property type="match status" value="1"/>
</dbReference>
<dbReference type="SUPFAM" id="SSF52440">
    <property type="entry name" value="PreATP-grasp domain"/>
    <property type="match status" value="1"/>
</dbReference>
<evidence type="ECO:0000259" key="9">
    <source>
        <dbReference type="PROSITE" id="PS50979"/>
    </source>
</evidence>
<dbReference type="InterPro" id="IPR011054">
    <property type="entry name" value="Rudment_hybrid_motif"/>
</dbReference>
<dbReference type="RefSeq" id="WP_344802462.1">
    <property type="nucleotide sequence ID" value="NZ_BAABBO010000001.1"/>
</dbReference>
<evidence type="ECO:0000256" key="4">
    <source>
        <dbReference type="ARBA" id="ARBA00022840"/>
    </source>
</evidence>
<evidence type="ECO:0000313" key="11">
    <source>
        <dbReference type="Proteomes" id="UP001501337"/>
    </source>
</evidence>
<dbReference type="EMBL" id="BAABBO010000001">
    <property type="protein sequence ID" value="GAA3946819.1"/>
    <property type="molecule type" value="Genomic_DNA"/>
</dbReference>
<keyword evidence="3 6" id="KW-0547">Nucleotide-binding</keyword>
<dbReference type="CDD" id="cd06850">
    <property type="entry name" value="biotinyl_domain"/>
    <property type="match status" value="1"/>
</dbReference>
<reference evidence="11" key="1">
    <citation type="journal article" date="2019" name="Int. J. Syst. Evol. Microbiol.">
        <title>The Global Catalogue of Microorganisms (GCM) 10K type strain sequencing project: providing services to taxonomists for standard genome sequencing and annotation.</title>
        <authorList>
            <consortium name="The Broad Institute Genomics Platform"/>
            <consortium name="The Broad Institute Genome Sequencing Center for Infectious Disease"/>
            <person name="Wu L."/>
            <person name="Ma J."/>
        </authorList>
    </citation>
    <scope>NUCLEOTIDE SEQUENCE [LARGE SCALE GENOMIC DNA]</scope>
    <source>
        <strain evidence="11">JCM 17555</strain>
    </source>
</reference>
<dbReference type="InterPro" id="IPR016185">
    <property type="entry name" value="PreATP-grasp_dom_sf"/>
</dbReference>
<dbReference type="PANTHER" id="PTHR18866:SF33">
    <property type="entry name" value="METHYLCROTONOYL-COA CARBOXYLASE SUBUNIT ALPHA, MITOCHONDRIAL-RELATED"/>
    <property type="match status" value="1"/>
</dbReference>
<organism evidence="10 11">
    <name type="scientific">Allohahella marinimesophila</name>
    <dbReference type="NCBI Taxonomy" id="1054972"/>
    <lineage>
        <taxon>Bacteria</taxon>
        <taxon>Pseudomonadati</taxon>
        <taxon>Pseudomonadota</taxon>
        <taxon>Gammaproteobacteria</taxon>
        <taxon>Oceanospirillales</taxon>
        <taxon>Hahellaceae</taxon>
        <taxon>Allohahella</taxon>
    </lineage>
</organism>
<dbReference type="InterPro" id="IPR011761">
    <property type="entry name" value="ATP-grasp"/>
</dbReference>
<dbReference type="PROSITE" id="PS00867">
    <property type="entry name" value="CPSASE_2"/>
    <property type="match status" value="1"/>
</dbReference>
<evidence type="ECO:0000256" key="2">
    <source>
        <dbReference type="ARBA" id="ARBA00022598"/>
    </source>
</evidence>
<comment type="cofactor">
    <cofactor evidence="1">
        <name>biotin</name>
        <dbReference type="ChEBI" id="CHEBI:57586"/>
    </cofactor>
</comment>
<dbReference type="Pfam" id="PF02786">
    <property type="entry name" value="CPSase_L_D2"/>
    <property type="match status" value="1"/>
</dbReference>
<dbReference type="Gene3D" id="2.40.50.100">
    <property type="match status" value="1"/>
</dbReference>
<dbReference type="PROSITE" id="PS50979">
    <property type="entry name" value="BC"/>
    <property type="match status" value="1"/>
</dbReference>
<comment type="caution">
    <text evidence="10">The sequence shown here is derived from an EMBL/GenBank/DDBJ whole genome shotgun (WGS) entry which is preliminary data.</text>
</comment>
<evidence type="ECO:0000259" key="7">
    <source>
        <dbReference type="PROSITE" id="PS50968"/>
    </source>
</evidence>
<dbReference type="InterPro" id="IPR005479">
    <property type="entry name" value="CPAse_ATP-bd"/>
</dbReference>
<dbReference type="InterPro" id="IPR005482">
    <property type="entry name" value="Biotin_COase_C"/>
</dbReference>
<evidence type="ECO:0000259" key="8">
    <source>
        <dbReference type="PROSITE" id="PS50975"/>
    </source>
</evidence>
<dbReference type="Pfam" id="PF02785">
    <property type="entry name" value="Biotin_carb_C"/>
    <property type="match status" value="1"/>
</dbReference>
<name>A0ABP7NJ81_9GAMM</name>
<evidence type="ECO:0000256" key="5">
    <source>
        <dbReference type="ARBA" id="ARBA00023267"/>
    </source>
</evidence>
<keyword evidence="5" id="KW-0092">Biotin</keyword>
<evidence type="ECO:0000256" key="1">
    <source>
        <dbReference type="ARBA" id="ARBA00001953"/>
    </source>
</evidence>
<dbReference type="InterPro" id="IPR000089">
    <property type="entry name" value="Biotin_lipoyl"/>
</dbReference>
<keyword evidence="11" id="KW-1185">Reference proteome</keyword>
<dbReference type="Proteomes" id="UP001501337">
    <property type="component" value="Unassembled WGS sequence"/>
</dbReference>
<feature type="domain" description="ATP-grasp" evidence="8">
    <location>
        <begin position="129"/>
        <end position="326"/>
    </location>
</feature>
<gene>
    <name evidence="10" type="primary">atuF</name>
    <name evidence="10" type="ORF">GCM10022278_02480</name>
</gene>
<dbReference type="Pfam" id="PF00289">
    <property type="entry name" value="Biotin_carb_N"/>
    <property type="match status" value="1"/>
</dbReference>
<accession>A0ABP7NJ81</accession>
<dbReference type="PROSITE" id="PS00866">
    <property type="entry name" value="CPSASE_1"/>
    <property type="match status" value="1"/>
</dbReference>
<protein>
    <submittedName>
        <fullName evidence="10">Geranyl-CoA carboxylase subunit apha</fullName>
    </submittedName>
</protein>
<dbReference type="InterPro" id="IPR050856">
    <property type="entry name" value="Biotin_carboxylase_complex"/>
</dbReference>
<dbReference type="PROSITE" id="PS50968">
    <property type="entry name" value="BIOTINYL_LIPOYL"/>
    <property type="match status" value="1"/>
</dbReference>
<evidence type="ECO:0000313" key="10">
    <source>
        <dbReference type="EMBL" id="GAA3946819.1"/>
    </source>
</evidence>
<dbReference type="PROSITE" id="PS50975">
    <property type="entry name" value="ATP_GRASP"/>
    <property type="match status" value="1"/>
</dbReference>
<dbReference type="InterPro" id="IPR011764">
    <property type="entry name" value="Biotin_carboxylation_dom"/>
</dbReference>
<sequence length="707" mass="75952">MNEREIEIHQFDSILIANRGEIACRVIRTAQRLGYRAIAVYSEPDADSAHVRLADDAYALKGSSSSESYLDIAQIVAACHATGAGAVHPGYGFLSENTAFASACESAGVVFIGPPADAIELMGSKRLSKVAMLEAGVPCIPGYEDAAQDTDTLKAAADRIGYPLMIKASAGGGGRGMRLVEKAADFEAQLKTARSEALNAFGSDEVILEKAVIEPRHIEIQVMADRYGNTIHLGERDCSIQRRHQKVVEEAPSPVVSEALRQKMGEAAVRAARSCGYYGAGTVEFLLDRSGDFYFLEMNTRLQVEHPVTEMVTGLDLVAMQIEVAAGRKLELQQSDIVLRGHAIEVRVYAEDPARDFLPQTGHIALWQHHGQNVDELGLLTDFSASPTPLAARSGGLRVDDGFLSGQTISPYYDPMLAKVIGFGPDRETARRHLIKGLENMTLFGLTSNLSFLGAILGNSEFIAGRTTTAFLQQQSQTLNIAKDDAGLALALAALVIYFKSDPRATGLSATGALAVPVAANIILQAEGGETPPQTIRLRRRAAGVSMGHQHQAHPSFDISTDEGTHELVVLATEADALLVLIDRCRLRVPFILKGPEASRTVWLKVRSAGTIAHHAFVDVTRQRKSSAASVGDGRIYASMDGLVIAAHASEGDIVKQGDLLFTLEAMKIEHPLRANASGRLSAVHVNAGTQVKGRQLLAEIEIQSDE</sequence>
<keyword evidence="4 6" id="KW-0067">ATP-binding</keyword>
<dbReference type="InterPro" id="IPR005481">
    <property type="entry name" value="BC-like_N"/>
</dbReference>
<feature type="domain" description="Lipoyl-binding" evidence="7">
    <location>
        <begin position="628"/>
        <end position="702"/>
    </location>
</feature>
<evidence type="ECO:0000256" key="6">
    <source>
        <dbReference type="PROSITE-ProRule" id="PRU00409"/>
    </source>
</evidence>
<dbReference type="SUPFAM" id="SSF56059">
    <property type="entry name" value="Glutathione synthetase ATP-binding domain-like"/>
    <property type="match status" value="1"/>
</dbReference>
<dbReference type="PANTHER" id="PTHR18866">
    <property type="entry name" value="CARBOXYLASE:PYRUVATE/ACETYL-COA/PROPIONYL-COA CARBOXYLASE"/>
    <property type="match status" value="1"/>
</dbReference>
<dbReference type="Gene3D" id="3.30.470.20">
    <property type="entry name" value="ATP-grasp fold, B domain"/>
    <property type="match status" value="1"/>
</dbReference>
<dbReference type="SUPFAM" id="SSF51246">
    <property type="entry name" value="Rudiment single hybrid motif"/>
    <property type="match status" value="1"/>
</dbReference>
<keyword evidence="2" id="KW-0436">Ligase</keyword>
<dbReference type="InterPro" id="IPR011053">
    <property type="entry name" value="Single_hybrid_motif"/>
</dbReference>